<evidence type="ECO:0000313" key="3">
    <source>
        <dbReference type="Proteomes" id="UP000650582"/>
    </source>
</evidence>
<reference evidence="2" key="1">
    <citation type="submission" date="2020-09" db="EMBL/GenBank/DDBJ databases">
        <title>Comparative genome analyses of four rice-infecting Rhizoctonia solani isolates reveal extensive enrichment of homogalacturonan modification genes.</title>
        <authorList>
            <person name="Lee D.-Y."/>
            <person name="Jeon J."/>
            <person name="Kim K.-T."/>
            <person name="Cheong K."/>
            <person name="Song H."/>
            <person name="Choi G."/>
            <person name="Ko J."/>
            <person name="Opiyo S.O."/>
            <person name="Zuo S."/>
            <person name="Madhav S."/>
            <person name="Lee Y.-H."/>
            <person name="Wang G.-L."/>
        </authorList>
    </citation>
    <scope>NUCLEOTIDE SEQUENCE</scope>
    <source>
        <strain evidence="2">AG1-IA YN-7</strain>
    </source>
</reference>
<evidence type="ECO:0008006" key="4">
    <source>
        <dbReference type="Google" id="ProtNLM"/>
    </source>
</evidence>
<gene>
    <name evidence="2" type="ORF">RHS04_01615</name>
</gene>
<protein>
    <recommendedName>
        <fullName evidence="4">Laminin domain protein</fullName>
    </recommendedName>
</protein>
<accession>A0A8H7LKE7</accession>
<evidence type="ECO:0000256" key="1">
    <source>
        <dbReference type="SAM" id="MobiDB-lite"/>
    </source>
</evidence>
<evidence type="ECO:0000313" key="2">
    <source>
        <dbReference type="EMBL" id="KAF8684139.1"/>
    </source>
</evidence>
<dbReference type="AlphaFoldDB" id="A0A8H7LKE7"/>
<feature type="compositionally biased region" description="Polar residues" evidence="1">
    <location>
        <begin position="199"/>
        <end position="210"/>
    </location>
</feature>
<sequence length="381" mass="42517">MKSRGSIPVREFETRLSPTSTTMSERPNVVLPPPDLPPYLKNVHELKPIIGPPTDSELLAIHAVVRAAQNASNIPGMYDSVLSMKLAEHVFAAQMARYRNKYSLGVFREKIIFTPPVLPEHVPVKLQSITEAPADEDLTKVHSALRAYEQFSNVPSMFDPQVSMELSQHMFELQMARYMQHISQTPLSLQPTDPPRPASSVSSLRQQTPAPDQATEEETSGGSPTINVGTGAKTPTPFPREPETNLFAPDPVVHLALQESNHLVERLGETMDNISKVLANIQHSLVRGLKSGRQHCEDYQTDALTNKKGELPVMCGLPALRFKWKGSWIMADMSDAQLAKYLQFYDIGDYLIDDGELPTIKGGMTAAAHDLLWWYFRSRLH</sequence>
<dbReference type="Proteomes" id="UP000650582">
    <property type="component" value="Unassembled WGS sequence"/>
</dbReference>
<proteinExistence type="predicted"/>
<organism evidence="2 3">
    <name type="scientific">Rhizoctonia solani</name>
    <dbReference type="NCBI Taxonomy" id="456999"/>
    <lineage>
        <taxon>Eukaryota</taxon>
        <taxon>Fungi</taxon>
        <taxon>Dikarya</taxon>
        <taxon>Basidiomycota</taxon>
        <taxon>Agaricomycotina</taxon>
        <taxon>Agaricomycetes</taxon>
        <taxon>Cantharellales</taxon>
        <taxon>Ceratobasidiaceae</taxon>
        <taxon>Rhizoctonia</taxon>
    </lineage>
</organism>
<feature type="region of interest" description="Disordered" evidence="1">
    <location>
        <begin position="185"/>
        <end position="246"/>
    </location>
</feature>
<comment type="caution">
    <text evidence="2">The sequence shown here is derived from an EMBL/GenBank/DDBJ whole genome shotgun (WGS) entry which is preliminary data.</text>
</comment>
<dbReference type="EMBL" id="JACYCC010000033">
    <property type="protein sequence ID" value="KAF8684139.1"/>
    <property type="molecule type" value="Genomic_DNA"/>
</dbReference>
<name>A0A8H7LKE7_9AGAM</name>